<dbReference type="Pfam" id="PF00881">
    <property type="entry name" value="Nitroreductase"/>
    <property type="match status" value="1"/>
</dbReference>
<dbReference type="EMBL" id="VNJK01000002">
    <property type="protein sequence ID" value="TVX89661.1"/>
    <property type="molecule type" value="Genomic_DNA"/>
</dbReference>
<dbReference type="RefSeq" id="WP_144992361.1">
    <property type="nucleotide sequence ID" value="NZ_VNJK01000002.1"/>
</dbReference>
<evidence type="ECO:0000256" key="1">
    <source>
        <dbReference type="ARBA" id="ARBA00007118"/>
    </source>
</evidence>
<keyword evidence="5" id="KW-1185">Reference proteome</keyword>
<keyword evidence="2" id="KW-0560">Oxidoreductase</keyword>
<dbReference type="GO" id="GO:0016491">
    <property type="term" value="F:oxidoreductase activity"/>
    <property type="evidence" value="ECO:0007669"/>
    <property type="project" value="UniProtKB-KW"/>
</dbReference>
<dbReference type="OrthoDB" id="9782629at2"/>
<gene>
    <name evidence="4" type="ORF">FPZ44_18025</name>
</gene>
<dbReference type="InterPro" id="IPR029479">
    <property type="entry name" value="Nitroreductase"/>
</dbReference>
<dbReference type="Gene3D" id="3.40.109.10">
    <property type="entry name" value="NADH Oxidase"/>
    <property type="match status" value="1"/>
</dbReference>
<evidence type="ECO:0000313" key="4">
    <source>
        <dbReference type="EMBL" id="TVX89661.1"/>
    </source>
</evidence>
<proteinExistence type="inferred from homology"/>
<protein>
    <submittedName>
        <fullName evidence="4">Nitroreductase family protein</fullName>
    </submittedName>
</protein>
<comment type="caution">
    <text evidence="4">The sequence shown here is derived from an EMBL/GenBank/DDBJ whole genome shotgun (WGS) entry which is preliminary data.</text>
</comment>
<dbReference type="CDD" id="cd02137">
    <property type="entry name" value="MhqN-like"/>
    <property type="match status" value="1"/>
</dbReference>
<dbReference type="AlphaFoldDB" id="A0A559IPU7"/>
<evidence type="ECO:0000259" key="3">
    <source>
        <dbReference type="Pfam" id="PF00881"/>
    </source>
</evidence>
<accession>A0A559IPU7</accession>
<evidence type="ECO:0000256" key="2">
    <source>
        <dbReference type="ARBA" id="ARBA00023002"/>
    </source>
</evidence>
<dbReference type="InterPro" id="IPR000415">
    <property type="entry name" value="Nitroreductase-like"/>
</dbReference>
<dbReference type="PANTHER" id="PTHR43673:SF3">
    <property type="entry name" value="NAD(P)H NITROREDUCTASE YODC-RELATED"/>
    <property type="match status" value="1"/>
</dbReference>
<feature type="domain" description="Nitroreductase" evidence="3">
    <location>
        <begin position="11"/>
        <end position="183"/>
    </location>
</feature>
<dbReference type="PANTHER" id="PTHR43673">
    <property type="entry name" value="NAD(P)H NITROREDUCTASE YDGI-RELATED"/>
    <property type="match status" value="1"/>
</dbReference>
<dbReference type="Proteomes" id="UP000318102">
    <property type="component" value="Unassembled WGS sequence"/>
</dbReference>
<reference evidence="4 5" key="1">
    <citation type="submission" date="2019-07" db="EMBL/GenBank/DDBJ databases">
        <authorList>
            <person name="Kim J."/>
        </authorList>
    </citation>
    <scope>NUCLEOTIDE SEQUENCE [LARGE SCALE GENOMIC DNA]</scope>
    <source>
        <strain evidence="4 5">N4</strain>
    </source>
</reference>
<comment type="similarity">
    <text evidence="1">Belongs to the nitroreductase family.</text>
</comment>
<dbReference type="SUPFAM" id="SSF55469">
    <property type="entry name" value="FMN-dependent nitroreductase-like"/>
    <property type="match status" value="1"/>
</dbReference>
<name>A0A559IPU7_9BACL</name>
<evidence type="ECO:0000313" key="5">
    <source>
        <dbReference type="Proteomes" id="UP000318102"/>
    </source>
</evidence>
<organism evidence="4 5">
    <name type="scientific">Paenibacillus agilis</name>
    <dbReference type="NCBI Taxonomy" id="3020863"/>
    <lineage>
        <taxon>Bacteria</taxon>
        <taxon>Bacillati</taxon>
        <taxon>Bacillota</taxon>
        <taxon>Bacilli</taxon>
        <taxon>Bacillales</taxon>
        <taxon>Paenibacillaceae</taxon>
        <taxon>Paenibacillus</taxon>
    </lineage>
</organism>
<sequence length="203" mass="22573">MTKSFSEVANERRSVKVYDANAEISHEELTEILDLTAKAPSAWNLQHWRFVVIGSAEAKQKLLPIAYNQQQVVDASATVAILGDTEAYRHFDDVFLPAVKAGFLAEEVATSLQGQINRAYGDKQVAHNAALINGSLAAMTFMYAAQERGWRTNAIGGFHAPTFMKEFEVDERYVPIMLITIGKEKQEGRPSSRIPAAQLTDWK</sequence>